<dbReference type="EMBL" id="CH991546">
    <property type="protein sequence ID" value="EDQ91000.1"/>
    <property type="molecule type" value="Genomic_DNA"/>
</dbReference>
<keyword evidence="2" id="KW-0812">Transmembrane</keyword>
<dbReference type="GO" id="GO:0005811">
    <property type="term" value="C:lipid droplet"/>
    <property type="evidence" value="ECO:0000318"/>
    <property type="project" value="GO_Central"/>
</dbReference>
<dbReference type="PANTHER" id="PTHR12286:SF5">
    <property type="entry name" value="SACCHAROPINE DEHYDROGENASE-LIKE OXIDOREDUCTASE"/>
    <property type="match status" value="1"/>
</dbReference>
<keyword evidence="2" id="KW-0472">Membrane</keyword>
<dbReference type="Gene3D" id="3.40.50.720">
    <property type="entry name" value="NAD(P)-binding Rossmann-like Domain"/>
    <property type="match status" value="1"/>
</dbReference>
<reference evidence="4 5" key="1">
    <citation type="journal article" date="2008" name="Nature">
        <title>The genome of the choanoflagellate Monosiga brevicollis and the origin of metazoans.</title>
        <authorList>
            <consortium name="JGI Sequencing"/>
            <person name="King N."/>
            <person name="Westbrook M.J."/>
            <person name="Young S.L."/>
            <person name="Kuo A."/>
            <person name="Abedin M."/>
            <person name="Chapman J."/>
            <person name="Fairclough S."/>
            <person name="Hellsten U."/>
            <person name="Isogai Y."/>
            <person name="Letunic I."/>
            <person name="Marr M."/>
            <person name="Pincus D."/>
            <person name="Putnam N."/>
            <person name="Rokas A."/>
            <person name="Wright K.J."/>
            <person name="Zuzow R."/>
            <person name="Dirks W."/>
            <person name="Good M."/>
            <person name="Goodstein D."/>
            <person name="Lemons D."/>
            <person name="Li W."/>
            <person name="Lyons J.B."/>
            <person name="Morris A."/>
            <person name="Nichols S."/>
            <person name="Richter D.J."/>
            <person name="Salamov A."/>
            <person name="Bork P."/>
            <person name="Lim W.A."/>
            <person name="Manning G."/>
            <person name="Miller W.T."/>
            <person name="McGinnis W."/>
            <person name="Shapiro H."/>
            <person name="Tjian R."/>
            <person name="Grigoriev I.V."/>
            <person name="Rokhsar D."/>
        </authorList>
    </citation>
    <scope>NUCLEOTIDE SEQUENCE [LARGE SCALE GENOMIC DNA]</scope>
    <source>
        <strain evidence="5">MX1 / ATCC 50154</strain>
    </source>
</reference>
<sequence length="383" mass="41684">MARPYDLVVFGASGFTGQYVVKFLHTDDACQSLRVAIAGRSQSKVQAVNERFGANFDVLVGDVNDAASLEAISSQATILLNCVGPYRFFGEQVVKACVNTGTNYLDISGEPEFIERIEVEYNEQAKAKGITIISACGFDSIPADLGTLFTVSQFPEGSRPASVESYLQLHAGEKGCAVHYATYESAVHGFGSAEELRALRKRMPKVNVPVVGPRGPKSSLPRFDQRVNAYALPFPGSDASIVRRSQRYLAQTESPVSPVQYSAFFTISQLLWTSIFVACGTVFGLLASFEWGRSFLLKYPKVFSMGVFSHEGPTEEQMAETAFSMTFFAQGYSSPDLAQGKNKPDVHVSAIVSGPEPGYVTTPICIVTSALTRKLWIPLLQCQ</sequence>
<dbReference type="InterPro" id="IPR036291">
    <property type="entry name" value="NAD(P)-bd_dom_sf"/>
</dbReference>
<evidence type="ECO:0000259" key="3">
    <source>
        <dbReference type="Pfam" id="PF03435"/>
    </source>
</evidence>
<dbReference type="FunFam" id="3.40.50.720:FF:000178">
    <property type="entry name" value="Saccharopine dehydrogenase-like oxidoreductase"/>
    <property type="match status" value="1"/>
</dbReference>
<dbReference type="KEGG" id="mbr:MONBRDRAFT_18216"/>
<dbReference type="RefSeq" id="XP_001744297.1">
    <property type="nucleotide sequence ID" value="XM_001744245.1"/>
</dbReference>
<keyword evidence="2" id="KW-1133">Transmembrane helix</keyword>
<dbReference type="Proteomes" id="UP000001357">
    <property type="component" value="Unassembled WGS sequence"/>
</dbReference>
<dbReference type="InterPro" id="IPR005097">
    <property type="entry name" value="Sacchrp_dh_NADP-bd"/>
</dbReference>
<dbReference type="PANTHER" id="PTHR12286">
    <property type="entry name" value="SACCHAROPINE DEHYDROGENASE-LIKE OXIDOREDUCTASE"/>
    <property type="match status" value="1"/>
</dbReference>
<keyword evidence="5" id="KW-1185">Reference proteome</keyword>
<dbReference type="GO" id="GO:0009247">
    <property type="term" value="P:glycolipid biosynthetic process"/>
    <property type="evidence" value="ECO:0000318"/>
    <property type="project" value="GO_Central"/>
</dbReference>
<gene>
    <name evidence="4" type="ORF">MONBRDRAFT_18216</name>
</gene>
<dbReference type="eggNOG" id="KOG2733">
    <property type="taxonomic scope" value="Eukaryota"/>
</dbReference>
<dbReference type="FunCoup" id="A9UV00">
    <property type="interactions" value="369"/>
</dbReference>
<evidence type="ECO:0000313" key="4">
    <source>
        <dbReference type="EMBL" id="EDQ91000.1"/>
    </source>
</evidence>
<dbReference type="SUPFAM" id="SSF51735">
    <property type="entry name" value="NAD(P)-binding Rossmann-fold domains"/>
    <property type="match status" value="1"/>
</dbReference>
<dbReference type="InterPro" id="IPR051276">
    <property type="entry name" value="Saccharopine_DH-like_oxidrdct"/>
</dbReference>
<evidence type="ECO:0000256" key="2">
    <source>
        <dbReference type="SAM" id="Phobius"/>
    </source>
</evidence>
<protein>
    <recommendedName>
        <fullName evidence="3">Saccharopine dehydrogenase NADP binding domain-containing protein</fullName>
    </recommendedName>
</protein>
<evidence type="ECO:0000313" key="5">
    <source>
        <dbReference type="Proteomes" id="UP000001357"/>
    </source>
</evidence>
<dbReference type="OMA" id="KRPVQMH"/>
<evidence type="ECO:0000256" key="1">
    <source>
        <dbReference type="ARBA" id="ARBA00038048"/>
    </source>
</evidence>
<comment type="similarity">
    <text evidence="1">Belongs to the saccharopine dehydrogenase family.</text>
</comment>
<dbReference type="Pfam" id="PF03435">
    <property type="entry name" value="Sacchrp_dh_NADP"/>
    <property type="match status" value="1"/>
</dbReference>
<feature type="transmembrane region" description="Helical" evidence="2">
    <location>
        <begin position="270"/>
        <end position="289"/>
    </location>
</feature>
<dbReference type="GeneID" id="5889475"/>
<dbReference type="GO" id="GO:0016020">
    <property type="term" value="C:membrane"/>
    <property type="evidence" value="ECO:0007669"/>
    <property type="project" value="GOC"/>
</dbReference>
<organism evidence="4 5">
    <name type="scientific">Monosiga brevicollis</name>
    <name type="common">Choanoflagellate</name>
    <dbReference type="NCBI Taxonomy" id="81824"/>
    <lineage>
        <taxon>Eukaryota</taxon>
        <taxon>Choanoflagellata</taxon>
        <taxon>Craspedida</taxon>
        <taxon>Salpingoecidae</taxon>
        <taxon>Monosiga</taxon>
    </lineage>
</organism>
<dbReference type="AlphaFoldDB" id="A9UV00"/>
<name>A9UV00_MONBE</name>
<proteinExistence type="inferred from homology"/>
<dbReference type="InParanoid" id="A9UV00"/>
<feature type="domain" description="Saccharopine dehydrogenase NADP binding" evidence="3">
    <location>
        <begin position="8"/>
        <end position="133"/>
    </location>
</feature>
<accession>A9UV00</accession>